<gene>
    <name evidence="1" type="ORF">B0I18_102105</name>
</gene>
<dbReference type="EMBL" id="PYGD01000002">
    <property type="protein sequence ID" value="PSK93136.1"/>
    <property type="molecule type" value="Genomic_DNA"/>
</dbReference>
<reference evidence="1 2" key="1">
    <citation type="submission" date="2018-03" db="EMBL/GenBank/DDBJ databases">
        <title>Genomic Encyclopedia of Type Strains, Phase III (KMG-III): the genomes of soil and plant-associated and newly described type strains.</title>
        <authorList>
            <person name="Whitman W."/>
        </authorList>
    </citation>
    <scope>NUCLEOTIDE SEQUENCE [LARGE SCALE GENOMIC DNA]</scope>
    <source>
        <strain evidence="1 2">CGMCC 1.12700</strain>
    </source>
</reference>
<dbReference type="RefSeq" id="WP_106522159.1">
    <property type="nucleotide sequence ID" value="NZ_PYGD01000002.1"/>
</dbReference>
<name>A0A2P8D7C2_9BACT</name>
<organism evidence="1 2">
    <name type="scientific">Taibaiella chishuiensis</name>
    <dbReference type="NCBI Taxonomy" id="1434707"/>
    <lineage>
        <taxon>Bacteria</taxon>
        <taxon>Pseudomonadati</taxon>
        <taxon>Bacteroidota</taxon>
        <taxon>Chitinophagia</taxon>
        <taxon>Chitinophagales</taxon>
        <taxon>Chitinophagaceae</taxon>
        <taxon>Taibaiella</taxon>
    </lineage>
</organism>
<evidence type="ECO:0000313" key="1">
    <source>
        <dbReference type="EMBL" id="PSK93136.1"/>
    </source>
</evidence>
<dbReference type="Proteomes" id="UP000240572">
    <property type="component" value="Unassembled WGS sequence"/>
</dbReference>
<comment type="caution">
    <text evidence="1">The sequence shown here is derived from an EMBL/GenBank/DDBJ whole genome shotgun (WGS) entry which is preliminary data.</text>
</comment>
<proteinExistence type="predicted"/>
<dbReference type="OrthoDB" id="609366at2"/>
<dbReference type="CDD" id="cd19958">
    <property type="entry name" value="pyocin_knob"/>
    <property type="match status" value="1"/>
</dbReference>
<evidence type="ECO:0000313" key="2">
    <source>
        <dbReference type="Proteomes" id="UP000240572"/>
    </source>
</evidence>
<sequence length="1499" mass="160214">MLKLTPCVNAPLLKSGIPVDSLYFTKAPGDPYLSVYARYQNNSEWIPLHIGLRAAPTLQQVRDEDRNIAINSGSYDDAHLYLRSADGDNMTAAFYTNATGAAIQAGNTEDFQPLHLQPEGGLLTYNGSEVINQDLLKAMALARRSDTVTDFNSALPQGIYNIPYGLTAIPNYPHIGNNNNGATAGMLIVYQAGGALVQYFYPSNETSNLNRNCGYWYRKGTTDRWEYKNAILEISLKTTGTAVKADDLVVSGEYYIAASNLNQYITYGYPDSGATIGGIPFMLTVRKRFGAYAWTTYTTQEIVSMQESPQNQTRKWIRSKFNWQGENVHAWDAWNEVGLLRDVYTKTQMNTSGAGGHVHWDNIDSKPTLVNTETDPTVPGHVKTITAANITSWNAKEDAANKNSNTALGNSNTLYPTQNAVKVYVDNAITTNNTGFIQVVQKGAANGVATLGANGKIPNAQIPALAITETFPVNNQAEMLALTAETGDVAVRNDVSKSFILKNTPASVLANWIELKSPTVSNTDQVPEGTQNLYFTTARARTAISTAAPLTYNSGTGSIGITQASVSANGYLSATDWATFNNKQNALGFTPENSSNKTTSLSSPNNTTYPTTQAVSNAISAAAANLQQTTDRGNTTTKPLIVTGSHEREVKTHIPTTTDFNTIISGTSFKWFNDLVTIGAIRGGSTDIDSFGIDINGNRRLTLDKTGNFNVPGTGDFGNLVAHESVYAQNTQPYTSGTKFIAIWNGTSGRFEYTTEVFLKTETDPVYTAQEPYIVKTKRNSYDGSAGITLANAVQESGFTYSAGSDGANINGPFISAGQLNYGNAYLLQLAGAYGESTFKIRTRNGDIGVWNPWRKIYTDADSVLTTMPSLNDVATVGNTISKSGATFNAPQFKIAEPDQTKTYSAFWVESNGLNIQPGNQTSYANTVINPIGGNTIINQNDGKVGIGINPAGVPDKLTVSGSLFVSTGNGTSINFEGGSHIDRYNGTNLNIVTNGLYWNSNLLATQSWTNTNTIQNQIATAQNANTWISGESRAGSLKAVASNREIRTYFASSTPVSTLVAATEFAWYNDRVAIGAVRGGSTDIEALGVEFNGTRALTLYPGGSVLGAGAANFGTLNAQQYLSAQGTPQYTSGAKLSSIWNGTTGRYEYVLDRDASFTMKAAGGEVNSVIYKDTRSDNPAPNGRNGGTWWDFKTPATVGLPAGGNYAGVLTLSPYHDNSGLDGGANVAQIATYVGKLLYRSGSSVSTWGNWKTIATFEDIISSGMFLQNQFSSAQSANAWISGALRANRLDLTNGQNISWGGGYNPGIPTISATNGTGITFYPDGSNGPNGGLQVTFPTSGSIKVAKLATGTPAMVVADANGLLTTAPIPDGQIQWQDLNSNSYMSAKVPPGGSTGQGLNTAGGFAAMGRRISSNNDYLVKPDDYILIFLDKPQVTLPNPASYKGRILKLRAAGTGEVTLNSTFRVLDDSDEISVIPHKKAIEIQSIDGDWHLVSATN</sequence>
<keyword evidence="2" id="KW-1185">Reference proteome</keyword>
<protein>
    <submittedName>
        <fullName evidence="1">Uncharacterized protein</fullName>
    </submittedName>
</protein>
<accession>A0A2P8D7C2</accession>